<dbReference type="RefSeq" id="WP_290263623.1">
    <property type="nucleotide sequence ID" value="NZ_JAUFQQ010000003.1"/>
</dbReference>
<dbReference type="Proteomes" id="UP001589589">
    <property type="component" value="Unassembled WGS sequence"/>
</dbReference>
<name>A0ABV5FRI5_9FLAO</name>
<organism evidence="1 2">
    <name type="scientific">Flavobacterium branchiarum</name>
    <dbReference type="NCBI Taxonomy" id="1114870"/>
    <lineage>
        <taxon>Bacteria</taxon>
        <taxon>Pseudomonadati</taxon>
        <taxon>Bacteroidota</taxon>
        <taxon>Flavobacteriia</taxon>
        <taxon>Flavobacteriales</taxon>
        <taxon>Flavobacteriaceae</taxon>
        <taxon>Flavobacterium</taxon>
    </lineage>
</organism>
<keyword evidence="2" id="KW-1185">Reference proteome</keyword>
<evidence type="ECO:0000313" key="2">
    <source>
        <dbReference type="Proteomes" id="UP001589589"/>
    </source>
</evidence>
<evidence type="ECO:0000313" key="1">
    <source>
        <dbReference type="EMBL" id="MFB9066170.1"/>
    </source>
</evidence>
<sequence length="79" mass="9159">MQKIPGLRDGKFNYKGINPLSKEECDCNSASSDRWWADYKEHIEIGDTLIKKEGELIFSIHKKDTVLSFNFECGDQVYK</sequence>
<protein>
    <submittedName>
        <fullName evidence="1">Uncharacterized protein</fullName>
    </submittedName>
</protein>
<gene>
    <name evidence="1" type="ORF">ACFFUQ_19315</name>
</gene>
<dbReference type="EMBL" id="JBHMEX010000062">
    <property type="protein sequence ID" value="MFB9066170.1"/>
    <property type="molecule type" value="Genomic_DNA"/>
</dbReference>
<comment type="caution">
    <text evidence="1">The sequence shown here is derived from an EMBL/GenBank/DDBJ whole genome shotgun (WGS) entry which is preliminary data.</text>
</comment>
<accession>A0ABV5FRI5</accession>
<reference evidence="1 2" key="1">
    <citation type="submission" date="2024-09" db="EMBL/GenBank/DDBJ databases">
        <authorList>
            <person name="Sun Q."/>
            <person name="Mori K."/>
        </authorList>
    </citation>
    <scope>NUCLEOTIDE SEQUENCE [LARGE SCALE GENOMIC DNA]</scope>
    <source>
        <strain evidence="1 2">CECT 7908</strain>
    </source>
</reference>
<proteinExistence type="predicted"/>